<dbReference type="GO" id="GO:0000387">
    <property type="term" value="P:spliceosomal snRNP assembly"/>
    <property type="evidence" value="ECO:0007669"/>
    <property type="project" value="InterPro"/>
</dbReference>
<organism evidence="2 3">
    <name type="scientific">Araneus ventricosus</name>
    <name type="common">Orbweaver spider</name>
    <name type="synonym">Epeira ventricosa</name>
    <dbReference type="NCBI Taxonomy" id="182803"/>
    <lineage>
        <taxon>Eukaryota</taxon>
        <taxon>Metazoa</taxon>
        <taxon>Ecdysozoa</taxon>
        <taxon>Arthropoda</taxon>
        <taxon>Chelicerata</taxon>
        <taxon>Arachnida</taxon>
        <taxon>Araneae</taxon>
        <taxon>Araneomorphae</taxon>
        <taxon>Entelegynae</taxon>
        <taxon>Araneoidea</taxon>
        <taxon>Araneidae</taxon>
        <taxon>Araneus</taxon>
    </lineage>
</organism>
<evidence type="ECO:0000313" key="3">
    <source>
        <dbReference type="Proteomes" id="UP000499080"/>
    </source>
</evidence>
<name>A0A4Y2K0S1_ARAVE</name>
<gene>
    <name evidence="2" type="ORF">AVEN_213843_1</name>
</gene>
<sequence>MYCKLHKKHHHHHHYGCARKLPSPSSDSSSTSSSDSEVLSNAALFRRNAEVIKLRRSTLTEQFPKEIWLPGKNDMEWCAFCLGSKICQEIYGERTEGERTVYYRKLPYRRFPLLSIVLHLHQDKVKLLLHYLHQWLLIKGLKNVICMWLYALLACLDGSNVDEECDRFLVTLYKDLKRHLKSCEEWQKPRATLIMDILSDYFSADISISDSQ</sequence>
<reference evidence="2 3" key="1">
    <citation type="journal article" date="2019" name="Sci. Rep.">
        <title>Orb-weaving spider Araneus ventricosus genome elucidates the spidroin gene catalogue.</title>
        <authorList>
            <person name="Kono N."/>
            <person name="Nakamura H."/>
            <person name="Ohtoshi R."/>
            <person name="Moran D.A.P."/>
            <person name="Shinohara A."/>
            <person name="Yoshida Y."/>
            <person name="Fujiwara M."/>
            <person name="Mori M."/>
            <person name="Tomita M."/>
            <person name="Arakawa K."/>
        </authorList>
    </citation>
    <scope>NUCLEOTIDE SEQUENCE [LARGE SCALE GENOMIC DNA]</scope>
</reference>
<dbReference type="Pfam" id="PF04938">
    <property type="entry name" value="SIP1"/>
    <property type="match status" value="1"/>
</dbReference>
<dbReference type="EMBL" id="BGPR01004060">
    <property type="protein sequence ID" value="GBM95475.1"/>
    <property type="molecule type" value="Genomic_DNA"/>
</dbReference>
<proteinExistence type="predicted"/>
<dbReference type="Proteomes" id="UP000499080">
    <property type="component" value="Unassembled WGS sequence"/>
</dbReference>
<feature type="compositionally biased region" description="Low complexity" evidence="1">
    <location>
        <begin position="22"/>
        <end position="35"/>
    </location>
</feature>
<dbReference type="Gene3D" id="1.20.58.1070">
    <property type="match status" value="1"/>
</dbReference>
<feature type="region of interest" description="Disordered" evidence="1">
    <location>
        <begin position="14"/>
        <end position="35"/>
    </location>
</feature>
<dbReference type="InterPro" id="IPR035426">
    <property type="entry name" value="Gemin2/Brr1"/>
</dbReference>
<protein>
    <recommendedName>
        <fullName evidence="4">Gem-associated protein 2</fullName>
    </recommendedName>
</protein>
<accession>A0A4Y2K0S1</accession>
<keyword evidence="3" id="KW-1185">Reference proteome</keyword>
<dbReference type="AlphaFoldDB" id="A0A4Y2K0S1"/>
<dbReference type="OrthoDB" id="6423531at2759"/>
<evidence type="ECO:0000256" key="1">
    <source>
        <dbReference type="SAM" id="MobiDB-lite"/>
    </source>
</evidence>
<evidence type="ECO:0000313" key="2">
    <source>
        <dbReference type="EMBL" id="GBM95475.1"/>
    </source>
</evidence>
<evidence type="ECO:0008006" key="4">
    <source>
        <dbReference type="Google" id="ProtNLM"/>
    </source>
</evidence>
<comment type="caution">
    <text evidence="2">The sequence shown here is derived from an EMBL/GenBank/DDBJ whole genome shotgun (WGS) entry which is preliminary data.</text>
</comment>